<protein>
    <submittedName>
        <fullName evidence="3">Uncharacterized protein</fullName>
    </submittedName>
</protein>
<evidence type="ECO:0000313" key="4">
    <source>
        <dbReference type="Proteomes" id="UP000239563"/>
    </source>
</evidence>
<feature type="region of interest" description="Disordered" evidence="2">
    <location>
        <begin position="625"/>
        <end position="669"/>
    </location>
</feature>
<dbReference type="AlphaFoldDB" id="A0A2N8U8T6"/>
<evidence type="ECO:0000256" key="2">
    <source>
        <dbReference type="SAM" id="MobiDB-lite"/>
    </source>
</evidence>
<dbReference type="Proteomes" id="UP000239563">
    <property type="component" value="Chromosome I"/>
</dbReference>
<organism evidence="3 4">
    <name type="scientific">Sporisorium reilianum f. sp. reilianum</name>
    <dbReference type="NCBI Taxonomy" id="72559"/>
    <lineage>
        <taxon>Eukaryota</taxon>
        <taxon>Fungi</taxon>
        <taxon>Dikarya</taxon>
        <taxon>Basidiomycota</taxon>
        <taxon>Ustilaginomycotina</taxon>
        <taxon>Ustilaginomycetes</taxon>
        <taxon>Ustilaginales</taxon>
        <taxon>Ustilaginaceae</taxon>
        <taxon>Sporisorium</taxon>
    </lineage>
</organism>
<sequence length="854" mass="94351">MPRVSEIQRKGATRMARMLQSAGNIVTMLAETDANRERRTEAAQDWTDQEAASFQAQQRIRDDFITWFDKMYKPRMPIESQPSDPWVDLTCDGTGVDELLHRFQGFLSFMLDKTPGRGEDQKVAADTFKRWSTNLVLVSLRQLQGWSDEGEGGISARLASWVNSTANLEGLRRFHKPTVAYGKFEASLCIGHILAHADSPPLRFAAELQKVSIIQWCLNTGERPGDCTLRERSGYQDFIKLCDVVIRRDLSSSSTWSWYVEVSLHSFKGNRGATKVAHSQVATCEATKFSQNLQFEMATTLIPLLIWRKRLVSYDALGNATLISSVTDFLQSKQCIFRGLGDEPLFLAMTGGGGSFKGAGLELGRPLTTNGLVRALRNCYTAVGLPGSGAYHFRFEKGDKIRILFGPQAQAEALHHRPEGRVGYLHYSSGLQNLPVSRVMLEETDDERKKLEQAGYYRRKLSSHAMISVIRTLAAQKAGVKLVQPQVDAAELHEVFKADDEMQRLAREIARADEQVLQAEASYVANLTLASQEVVARTKRVAQSLRRASTARKSHLSSGLRQKAEADYRRRLGEMAAFSGGTVEGIRTAHSFLLSHDAIEAEKKRTNTNAHRQLDSTDVGCSRITAPTTQQRAVDIESDSQTSEADEADSSSIDASECDDSDCSVSDGEVEAGKIDADDEVVDPDVERANLSRNVELSRAALMLHYEGRLNAAAQVELLQAVWLERGFCPLCSLVPLSTPANPGGGLHWTHADDGSWIVDTNLKRVGKKILLHFRTYHADEWSALCMGQPPALLNTKISPDSLQNLDLPELDPDELAQANILAPEVAEESARLIASALDEFAPSTTSSGHLAYD</sequence>
<reference evidence="3 4" key="1">
    <citation type="submission" date="2017-02" db="EMBL/GenBank/DDBJ databases">
        <authorList>
            <person name="Peterson S.W."/>
        </authorList>
    </citation>
    <scope>NUCLEOTIDE SEQUENCE [LARGE SCALE GENOMIC DNA]</scope>
    <source>
        <strain evidence="3 4">SRS1_H2-8</strain>
    </source>
</reference>
<evidence type="ECO:0000256" key="1">
    <source>
        <dbReference type="SAM" id="Coils"/>
    </source>
</evidence>
<proteinExistence type="predicted"/>
<gene>
    <name evidence="3" type="ORF">SRS1_11941</name>
</gene>
<accession>A0A2N8U8T6</accession>
<dbReference type="EMBL" id="LT795054">
    <property type="protein sequence ID" value="SJX60713.1"/>
    <property type="molecule type" value="Genomic_DNA"/>
</dbReference>
<feature type="coiled-coil region" evidence="1">
    <location>
        <begin position="495"/>
        <end position="522"/>
    </location>
</feature>
<evidence type="ECO:0000313" key="3">
    <source>
        <dbReference type="EMBL" id="SJX60713.1"/>
    </source>
</evidence>
<keyword evidence="1" id="KW-0175">Coiled coil</keyword>
<name>A0A2N8U8T6_9BASI</name>